<dbReference type="EMBL" id="HACG01033424">
    <property type="protein sequence ID" value="CEK80289.1"/>
    <property type="molecule type" value="Transcribed_RNA"/>
</dbReference>
<sequence length="72" mass="8133">SFRSIAVRSDIIDVPANLSDRSLPLDSCLHRDKNEDNLSNPCLHQCTSNPFSYHHSCFDFTARVLLGSKELK</sequence>
<gene>
    <name evidence="1" type="primary">ORF120147</name>
</gene>
<accession>A0A0B7AH08</accession>
<dbReference type="AlphaFoldDB" id="A0A0B7AH08"/>
<evidence type="ECO:0000313" key="1">
    <source>
        <dbReference type="EMBL" id="CEK80289.1"/>
    </source>
</evidence>
<feature type="non-terminal residue" evidence="1">
    <location>
        <position position="72"/>
    </location>
</feature>
<name>A0A0B7AH08_9EUPU</name>
<proteinExistence type="predicted"/>
<feature type="non-terminal residue" evidence="1">
    <location>
        <position position="1"/>
    </location>
</feature>
<reference evidence="1" key="1">
    <citation type="submission" date="2014-12" db="EMBL/GenBank/DDBJ databases">
        <title>Insight into the proteome of Arion vulgaris.</title>
        <authorList>
            <person name="Aradska J."/>
            <person name="Bulat T."/>
            <person name="Smidak R."/>
            <person name="Sarate P."/>
            <person name="Gangsoo J."/>
            <person name="Sialana F."/>
            <person name="Bilban M."/>
            <person name="Lubec G."/>
        </authorList>
    </citation>
    <scope>NUCLEOTIDE SEQUENCE</scope>
    <source>
        <tissue evidence="1">Skin</tissue>
    </source>
</reference>
<protein>
    <submittedName>
        <fullName evidence="1">Uncharacterized protein</fullName>
    </submittedName>
</protein>
<organism evidence="1">
    <name type="scientific">Arion vulgaris</name>
    <dbReference type="NCBI Taxonomy" id="1028688"/>
    <lineage>
        <taxon>Eukaryota</taxon>
        <taxon>Metazoa</taxon>
        <taxon>Spiralia</taxon>
        <taxon>Lophotrochozoa</taxon>
        <taxon>Mollusca</taxon>
        <taxon>Gastropoda</taxon>
        <taxon>Heterobranchia</taxon>
        <taxon>Euthyneura</taxon>
        <taxon>Panpulmonata</taxon>
        <taxon>Eupulmonata</taxon>
        <taxon>Stylommatophora</taxon>
        <taxon>Helicina</taxon>
        <taxon>Arionoidea</taxon>
        <taxon>Arionidae</taxon>
        <taxon>Arion</taxon>
    </lineage>
</organism>